<dbReference type="Proteomes" id="UP000694569">
    <property type="component" value="Unplaced"/>
</dbReference>
<comment type="similarity">
    <text evidence="2">Belongs to the IL-17 family.</text>
</comment>
<dbReference type="GO" id="GO:0006954">
    <property type="term" value="P:inflammatory response"/>
    <property type="evidence" value="ECO:0007669"/>
    <property type="project" value="InterPro"/>
</dbReference>
<dbReference type="PRINTS" id="PR01932">
    <property type="entry name" value="INTRLEUKIN17"/>
</dbReference>
<evidence type="ECO:0000256" key="4">
    <source>
        <dbReference type="ARBA" id="ARBA00022525"/>
    </source>
</evidence>
<sequence>MNVVVISLWVLCILALMATQTCDASKNHHHRHHKHQNLHQAQCYTAEEGVPSEVMTRIAGRKMNWENILAVKLVHTIENTEVKRKRRKRDQSQGCPINQYSKGESDSVNNRSISPWIYEIDYDENRFPQKLAVARCLCEGCIRAQSIGVSEYRGLVSLPIEQSMLVLRRKPCTQVHTYTFEPEYIKIRVACTCARPLYRHEN</sequence>
<proteinExistence type="inferred from homology"/>
<dbReference type="GeneTree" id="ENSGT00940000161887"/>
<feature type="signal peptide" evidence="7">
    <location>
        <begin position="1"/>
        <end position="24"/>
    </location>
</feature>
<evidence type="ECO:0000256" key="2">
    <source>
        <dbReference type="ARBA" id="ARBA00007236"/>
    </source>
</evidence>
<feature type="compositionally biased region" description="Polar residues" evidence="6">
    <location>
        <begin position="92"/>
        <end position="108"/>
    </location>
</feature>
<dbReference type="Pfam" id="PF06083">
    <property type="entry name" value="IL17"/>
    <property type="match status" value="1"/>
</dbReference>
<feature type="chain" id="PRO_5034957129" evidence="7">
    <location>
        <begin position="25"/>
        <end position="202"/>
    </location>
</feature>
<gene>
    <name evidence="8" type="primary">IL17C</name>
</gene>
<accession>A0A8C5PPC6</accession>
<name>A0A8C5PPC6_9ANUR</name>
<dbReference type="InterPro" id="IPR029034">
    <property type="entry name" value="Cystine-knot_cytokine"/>
</dbReference>
<evidence type="ECO:0000256" key="7">
    <source>
        <dbReference type="SAM" id="SignalP"/>
    </source>
</evidence>
<dbReference type="GO" id="GO:0005125">
    <property type="term" value="F:cytokine activity"/>
    <property type="evidence" value="ECO:0007669"/>
    <property type="project" value="UniProtKB-KW"/>
</dbReference>
<feature type="region of interest" description="Disordered" evidence="6">
    <location>
        <begin position="84"/>
        <end position="108"/>
    </location>
</feature>
<protein>
    <submittedName>
        <fullName evidence="8">Interleukin 17C</fullName>
    </submittedName>
</protein>
<keyword evidence="5 7" id="KW-0732">Signal</keyword>
<dbReference type="SUPFAM" id="SSF57501">
    <property type="entry name" value="Cystine-knot cytokines"/>
    <property type="match status" value="1"/>
</dbReference>
<dbReference type="GO" id="GO:0005615">
    <property type="term" value="C:extracellular space"/>
    <property type="evidence" value="ECO:0007669"/>
    <property type="project" value="UniProtKB-KW"/>
</dbReference>
<dbReference type="InterPro" id="IPR010345">
    <property type="entry name" value="IL-17_fam"/>
</dbReference>
<reference evidence="8" key="1">
    <citation type="submission" date="2025-08" db="UniProtKB">
        <authorList>
            <consortium name="Ensembl"/>
        </authorList>
    </citation>
    <scope>IDENTIFICATION</scope>
</reference>
<evidence type="ECO:0000313" key="9">
    <source>
        <dbReference type="Proteomes" id="UP000694569"/>
    </source>
</evidence>
<reference evidence="8" key="2">
    <citation type="submission" date="2025-09" db="UniProtKB">
        <authorList>
            <consortium name="Ensembl"/>
        </authorList>
    </citation>
    <scope>IDENTIFICATION</scope>
</reference>
<dbReference type="InterPro" id="IPR020440">
    <property type="entry name" value="IL-17_chr"/>
</dbReference>
<dbReference type="OrthoDB" id="6038945at2759"/>
<evidence type="ECO:0000256" key="1">
    <source>
        <dbReference type="ARBA" id="ARBA00004613"/>
    </source>
</evidence>
<dbReference type="Ensembl" id="ENSLLET00000026587.1">
    <property type="protein sequence ID" value="ENSLLEP00000025605.1"/>
    <property type="gene ID" value="ENSLLEG00000016273.1"/>
</dbReference>
<organism evidence="8 9">
    <name type="scientific">Leptobrachium leishanense</name>
    <name type="common">Leishan spiny toad</name>
    <dbReference type="NCBI Taxonomy" id="445787"/>
    <lineage>
        <taxon>Eukaryota</taxon>
        <taxon>Metazoa</taxon>
        <taxon>Chordata</taxon>
        <taxon>Craniata</taxon>
        <taxon>Vertebrata</taxon>
        <taxon>Euteleostomi</taxon>
        <taxon>Amphibia</taxon>
        <taxon>Batrachia</taxon>
        <taxon>Anura</taxon>
        <taxon>Pelobatoidea</taxon>
        <taxon>Megophryidae</taxon>
        <taxon>Leptobrachium</taxon>
    </lineage>
</organism>
<dbReference type="Gene3D" id="2.10.90.10">
    <property type="entry name" value="Cystine-knot cytokines"/>
    <property type="match status" value="1"/>
</dbReference>
<dbReference type="AlphaFoldDB" id="A0A8C5PPC6"/>
<evidence type="ECO:0000313" key="8">
    <source>
        <dbReference type="Ensembl" id="ENSLLEP00000025605.1"/>
    </source>
</evidence>
<keyword evidence="4" id="KW-0964">Secreted</keyword>
<comment type="subcellular location">
    <subcellularLocation>
        <location evidence="1">Secreted</location>
    </subcellularLocation>
</comment>
<evidence type="ECO:0000256" key="6">
    <source>
        <dbReference type="SAM" id="MobiDB-lite"/>
    </source>
</evidence>
<evidence type="ECO:0000256" key="5">
    <source>
        <dbReference type="ARBA" id="ARBA00022729"/>
    </source>
</evidence>
<evidence type="ECO:0000256" key="3">
    <source>
        <dbReference type="ARBA" id="ARBA00022514"/>
    </source>
</evidence>
<keyword evidence="3" id="KW-0202">Cytokine</keyword>
<keyword evidence="9" id="KW-1185">Reference proteome</keyword>